<accession>A0ABY4W1S8</accession>
<dbReference type="PANTHER" id="PTHR30055">
    <property type="entry name" value="HTH-TYPE TRANSCRIPTIONAL REGULATOR RUTR"/>
    <property type="match status" value="1"/>
</dbReference>
<evidence type="ECO:0000256" key="2">
    <source>
        <dbReference type="ARBA" id="ARBA00023015"/>
    </source>
</evidence>
<dbReference type="SUPFAM" id="SSF48498">
    <property type="entry name" value="Tetracyclin repressor-like, C-terminal domain"/>
    <property type="match status" value="1"/>
</dbReference>
<dbReference type="PRINTS" id="PR00455">
    <property type="entry name" value="HTHTETR"/>
</dbReference>
<dbReference type="RefSeq" id="WP_251934103.1">
    <property type="nucleotide sequence ID" value="NZ_CP098747.1"/>
</dbReference>
<dbReference type="EMBL" id="CP098747">
    <property type="protein sequence ID" value="USG61116.1"/>
    <property type="molecule type" value="Genomic_DNA"/>
</dbReference>
<evidence type="ECO:0000256" key="5">
    <source>
        <dbReference type="PROSITE-ProRule" id="PRU00335"/>
    </source>
</evidence>
<dbReference type="Pfam" id="PF13977">
    <property type="entry name" value="TetR_C_6"/>
    <property type="match status" value="1"/>
</dbReference>
<keyword evidence="3 5" id="KW-0238">DNA-binding</keyword>
<dbReference type="PROSITE" id="PS50977">
    <property type="entry name" value="HTH_TETR_2"/>
    <property type="match status" value="1"/>
</dbReference>
<reference evidence="7" key="1">
    <citation type="submission" date="2022-06" db="EMBL/GenBank/DDBJ databases">
        <title>Sneathiella actinostolidae sp. nov., isolated from a sea anemonein the Western Pacific Ocean.</title>
        <authorList>
            <person name="Wei M.J."/>
        </authorList>
    </citation>
    <scope>NUCLEOTIDE SEQUENCE</scope>
    <source>
        <strain evidence="7">PHK-P5</strain>
    </source>
</reference>
<dbReference type="SUPFAM" id="SSF46689">
    <property type="entry name" value="Homeodomain-like"/>
    <property type="match status" value="1"/>
</dbReference>
<sequence>MNTRKKAKEERRALIVEAAVICFIRKGIHQTGIRDIAEQANVSLGNLYNHFPGKDALIAEIARLDGMDLEQFATELDISEDPGTAIARFVDGYLDYVSSTENAVLTIDITAEAIRNPAIAKQFDVNRQRLMDVLSATIIRGNSQGIMRSGLHIEESVDLILDAIEGLGMRAGLTGRKPSKKARKTLHDMIFRMLSPSRDG</sequence>
<dbReference type="InterPro" id="IPR036271">
    <property type="entry name" value="Tet_transcr_reg_TetR-rel_C_sf"/>
</dbReference>
<feature type="DNA-binding region" description="H-T-H motif" evidence="5">
    <location>
        <begin position="32"/>
        <end position="51"/>
    </location>
</feature>
<dbReference type="InterPro" id="IPR009057">
    <property type="entry name" value="Homeodomain-like_sf"/>
</dbReference>
<proteinExistence type="predicted"/>
<dbReference type="InterPro" id="IPR050109">
    <property type="entry name" value="HTH-type_TetR-like_transc_reg"/>
</dbReference>
<protein>
    <submittedName>
        <fullName evidence="7">TetR/AcrR family transcriptional regulator</fullName>
    </submittedName>
</protein>
<dbReference type="Gene3D" id="1.10.357.10">
    <property type="entry name" value="Tetracycline Repressor, domain 2"/>
    <property type="match status" value="1"/>
</dbReference>
<evidence type="ECO:0000256" key="3">
    <source>
        <dbReference type="ARBA" id="ARBA00023125"/>
    </source>
</evidence>
<dbReference type="PANTHER" id="PTHR30055:SF234">
    <property type="entry name" value="HTH-TYPE TRANSCRIPTIONAL REGULATOR BETI"/>
    <property type="match status" value="1"/>
</dbReference>
<keyword evidence="8" id="KW-1185">Reference proteome</keyword>
<dbReference type="Pfam" id="PF00440">
    <property type="entry name" value="TetR_N"/>
    <property type="match status" value="1"/>
</dbReference>
<evidence type="ECO:0000313" key="7">
    <source>
        <dbReference type="EMBL" id="USG61116.1"/>
    </source>
</evidence>
<keyword evidence="4" id="KW-0804">Transcription</keyword>
<gene>
    <name evidence="7" type="ORF">NBZ79_18325</name>
</gene>
<evidence type="ECO:0000313" key="8">
    <source>
        <dbReference type="Proteomes" id="UP001056291"/>
    </source>
</evidence>
<dbReference type="InterPro" id="IPR039538">
    <property type="entry name" value="BetI_C"/>
</dbReference>
<keyword evidence="2" id="KW-0805">Transcription regulation</keyword>
<dbReference type="InterPro" id="IPR001647">
    <property type="entry name" value="HTH_TetR"/>
</dbReference>
<evidence type="ECO:0000259" key="6">
    <source>
        <dbReference type="PROSITE" id="PS50977"/>
    </source>
</evidence>
<feature type="domain" description="HTH tetR-type" evidence="6">
    <location>
        <begin position="9"/>
        <end position="69"/>
    </location>
</feature>
<dbReference type="Proteomes" id="UP001056291">
    <property type="component" value="Chromosome"/>
</dbReference>
<name>A0ABY4W1S8_9PROT</name>
<organism evidence="7 8">
    <name type="scientific">Sneathiella marina</name>
    <dbReference type="NCBI Taxonomy" id="2950108"/>
    <lineage>
        <taxon>Bacteria</taxon>
        <taxon>Pseudomonadati</taxon>
        <taxon>Pseudomonadota</taxon>
        <taxon>Alphaproteobacteria</taxon>
        <taxon>Sneathiellales</taxon>
        <taxon>Sneathiellaceae</taxon>
        <taxon>Sneathiella</taxon>
    </lineage>
</organism>
<evidence type="ECO:0000256" key="4">
    <source>
        <dbReference type="ARBA" id="ARBA00023163"/>
    </source>
</evidence>
<evidence type="ECO:0000256" key="1">
    <source>
        <dbReference type="ARBA" id="ARBA00022491"/>
    </source>
</evidence>
<keyword evidence="1" id="KW-0678">Repressor</keyword>